<gene>
    <name evidence="1" type="ORF">JMJ35_001809</name>
</gene>
<organism evidence="1 2">
    <name type="scientific">Cladonia borealis</name>
    <dbReference type="NCBI Taxonomy" id="184061"/>
    <lineage>
        <taxon>Eukaryota</taxon>
        <taxon>Fungi</taxon>
        <taxon>Dikarya</taxon>
        <taxon>Ascomycota</taxon>
        <taxon>Pezizomycotina</taxon>
        <taxon>Lecanoromycetes</taxon>
        <taxon>OSLEUM clade</taxon>
        <taxon>Lecanoromycetidae</taxon>
        <taxon>Lecanorales</taxon>
        <taxon>Lecanorineae</taxon>
        <taxon>Cladoniaceae</taxon>
        <taxon>Cladonia</taxon>
    </lineage>
</organism>
<protein>
    <submittedName>
        <fullName evidence="1">Uncharacterized protein</fullName>
    </submittedName>
</protein>
<proteinExistence type="predicted"/>
<comment type="caution">
    <text evidence="1">The sequence shown here is derived from an EMBL/GenBank/DDBJ whole genome shotgun (WGS) entry which is preliminary data.</text>
</comment>
<dbReference type="Proteomes" id="UP001166286">
    <property type="component" value="Unassembled WGS sequence"/>
</dbReference>
<dbReference type="EMBL" id="JAFEKC020000003">
    <property type="protein sequence ID" value="KAK0515775.1"/>
    <property type="molecule type" value="Genomic_DNA"/>
</dbReference>
<name>A0AA39V9J7_9LECA</name>
<accession>A0AA39V9J7</accession>
<evidence type="ECO:0000313" key="2">
    <source>
        <dbReference type="Proteomes" id="UP001166286"/>
    </source>
</evidence>
<keyword evidence="2" id="KW-1185">Reference proteome</keyword>
<sequence length="1187" mass="130150">MITITQDSELMTNLIPANPIPAGNRFVAFKDDNSDPAVFSLGDNQTLNVVITVNGEPNLIDFGKSSGLFSKDTKFQAFDVKQAPDLGLNICVATEAGNGQSNFHLLHGIKPSELLKPITADKIVNGDGFPETHHIFMSNLYTEKIDSMPLIFLAFKRRDRIIGEEDLGYVNFVRSGGSGYTASLDTSWRLATNPTRIIDVAFGAHKLGDGAFVLYEGVNVVKLQFKVFRGPGVSFVAETQCPTDATCLTSFLDPDTGHSILLVGGDKITAFKSSEYTSPKKHGAVIATKDSSLGLRDIHVSTLGDVLRVWYTTKADGAHYYTTKISALSEGRLVPLLADGQGGQISGLLSLRPTKGRQDLPVSSLVSVDESAALLLLQQDPKSGVWQQFPFYHVSNTDVIEVKGYTLRLQAKALSDSGDSSPGPDQALIPGCWLRVSSSGVIRCIINGRTASLTTTGQWFQTNAHGVLNIVFATKDASCYKVRAEVFRPAKTSEDSSEVRLLDVQTLDPTRKIVPKLEGINSAQDLRAAKTQSGKLLISTDVSEEDMEKGAAAIKLLREQIQNFDVKDENSFKVFKSNLVLEQYAVYPAQFSVWDDVVDGLGDAFNWLLDKAEDAWDWVVDTIETSAGTFVHLVIKIAEDTYEIILDTISTIVQAVSWVFKKLGVLLQKLIDFLGFLFSWDDILDTTDSMVTMLNAGLDYGEQILTQSETDVKSWLQSLKKTIKAQLPVLTNYDFGGTGLTVKDQQKGPRIQAAEQDHEESLKGGVACNWASYQLQYGAHFFDWGWTNFVITIDSDTDKLKDLWDDIQAELKTMQTYAVNLLKDFVDFFKDGKLDVKTLISQIVAETVDVVIDSLTNLSDLLLKAAELGISMVRALCNYEIDVPVFTWLWNFVTGGRALTLGNFVSFLVAIPSTLLYKAVKGKAPPRLKGRVTKRTFQEYVEMGSVPQDQSLAGDISSFNICAAAGVGSIICTVTTITLVVDGVFEGAGLETFSRNLHVQSKAATFHMFLSLPNWVGNAIDSVSLVLESAALVYGWPLRKHISKQSAEIQLCYWGAWLLEASNVVAIVVTRAVGAYMDLPRVVSKRWRGTVAAITNIPIFLMQLSYHIAEYETSDASTAGSEVSVETLPAFIRHVLESTAELGAYWGFATAAWTDEIENEIMWIGLATYIALTVTEFGLEAADFALE</sequence>
<reference evidence="1" key="1">
    <citation type="submission" date="2023-03" db="EMBL/GenBank/DDBJ databases">
        <title>Complete genome of Cladonia borealis.</title>
        <authorList>
            <person name="Park H."/>
        </authorList>
    </citation>
    <scope>NUCLEOTIDE SEQUENCE</scope>
    <source>
        <strain evidence="1">ANT050790</strain>
    </source>
</reference>
<evidence type="ECO:0000313" key="1">
    <source>
        <dbReference type="EMBL" id="KAK0515775.1"/>
    </source>
</evidence>
<dbReference type="AlphaFoldDB" id="A0AA39V9J7"/>